<dbReference type="PANTHER" id="PTHR16184:SF6">
    <property type="entry name" value="ELONGATOR COMPLEX PROTEIN 6"/>
    <property type="match status" value="1"/>
</dbReference>
<dbReference type="SUPFAM" id="SSF52540">
    <property type="entry name" value="P-loop containing nucleoside triphosphate hydrolases"/>
    <property type="match status" value="1"/>
</dbReference>
<dbReference type="InterPro" id="IPR027417">
    <property type="entry name" value="P-loop_NTPase"/>
</dbReference>
<comment type="similarity">
    <text evidence="2">Belongs to the ELP6 family.</text>
</comment>
<name>A0A6A1VYI0_9ROSI</name>
<organism evidence="3 4">
    <name type="scientific">Morella rubra</name>
    <name type="common">Chinese bayberry</name>
    <dbReference type="NCBI Taxonomy" id="262757"/>
    <lineage>
        <taxon>Eukaryota</taxon>
        <taxon>Viridiplantae</taxon>
        <taxon>Streptophyta</taxon>
        <taxon>Embryophyta</taxon>
        <taxon>Tracheophyta</taxon>
        <taxon>Spermatophyta</taxon>
        <taxon>Magnoliopsida</taxon>
        <taxon>eudicotyledons</taxon>
        <taxon>Gunneridae</taxon>
        <taxon>Pentapetalae</taxon>
        <taxon>rosids</taxon>
        <taxon>fabids</taxon>
        <taxon>Fagales</taxon>
        <taxon>Myricaceae</taxon>
        <taxon>Morella</taxon>
    </lineage>
</organism>
<evidence type="ECO:0000313" key="4">
    <source>
        <dbReference type="Proteomes" id="UP000516437"/>
    </source>
</evidence>
<dbReference type="Gene3D" id="3.40.50.300">
    <property type="entry name" value="P-loop containing nucleotide triphosphate hydrolases"/>
    <property type="match status" value="1"/>
</dbReference>
<dbReference type="GO" id="GO:0002098">
    <property type="term" value="P:tRNA wobble uridine modification"/>
    <property type="evidence" value="ECO:0007669"/>
    <property type="project" value="InterPro"/>
</dbReference>
<dbReference type="InterPro" id="IPR018627">
    <property type="entry name" value="ELP6"/>
</dbReference>
<evidence type="ECO:0000313" key="3">
    <source>
        <dbReference type="EMBL" id="KAB1218019.1"/>
    </source>
</evidence>
<comment type="pathway">
    <text evidence="1">tRNA modification; 5-methoxycarbonylmethyl-2-thiouridine-tRNA biosynthesis.</text>
</comment>
<protein>
    <submittedName>
        <fullName evidence="3">Elongator complex protein 6</fullName>
    </submittedName>
</protein>
<dbReference type="EMBL" id="RXIC02000021">
    <property type="protein sequence ID" value="KAB1218019.1"/>
    <property type="molecule type" value="Genomic_DNA"/>
</dbReference>
<dbReference type="PANTHER" id="PTHR16184">
    <property type="entry name" value="ELONGATOR COMPLEX PROTEIN 6"/>
    <property type="match status" value="1"/>
</dbReference>
<gene>
    <name evidence="3" type="ORF">CJ030_MR3G014571</name>
</gene>
<dbReference type="CDD" id="cd19495">
    <property type="entry name" value="Elp6"/>
    <property type="match status" value="1"/>
</dbReference>
<accession>A0A6A1VYI0</accession>
<keyword evidence="4" id="KW-1185">Reference proteome</keyword>
<sequence length="257" mass="28814">MNQWASNLLDEALGLVDDGTKPWALSGRVVLVEDCVETSGAFVIHHLLKRALASHSSNVVVFLALSQPFSHYDRVLRKLGCNLAAQKENKRFFFLDMLMSEFPDVDEGGLVALYGEIEKVVRALFQESKKCITIVIDDLSLIEVVANGYSNHVLDFLHYCRTLTSEYGCSLVALNHQDIYSCMERPTLILQLEYLADILMKVEPLATGLATDVHGQLTVLNKEIWDGQRSSRSRMGNFHFRIKENGVEYFSPGSRGG</sequence>
<evidence type="ECO:0000256" key="1">
    <source>
        <dbReference type="ARBA" id="ARBA00005043"/>
    </source>
</evidence>
<dbReference type="Proteomes" id="UP000516437">
    <property type="component" value="Chromosome 3"/>
</dbReference>
<reference evidence="3 4" key="1">
    <citation type="journal article" date="2019" name="Plant Biotechnol. J.">
        <title>The red bayberry genome and genetic basis of sex determination.</title>
        <authorList>
            <person name="Jia H.M."/>
            <person name="Jia H.J."/>
            <person name="Cai Q.L."/>
            <person name="Wang Y."/>
            <person name="Zhao H.B."/>
            <person name="Yang W.F."/>
            <person name="Wang G.Y."/>
            <person name="Li Y.H."/>
            <person name="Zhan D.L."/>
            <person name="Shen Y.T."/>
            <person name="Niu Q.F."/>
            <person name="Chang L."/>
            <person name="Qiu J."/>
            <person name="Zhao L."/>
            <person name="Xie H.B."/>
            <person name="Fu W.Y."/>
            <person name="Jin J."/>
            <person name="Li X.W."/>
            <person name="Jiao Y."/>
            <person name="Zhou C.C."/>
            <person name="Tu T."/>
            <person name="Chai C.Y."/>
            <person name="Gao J.L."/>
            <person name="Fan L.J."/>
            <person name="van de Weg E."/>
            <person name="Wang J.Y."/>
            <person name="Gao Z.S."/>
        </authorList>
    </citation>
    <scope>NUCLEOTIDE SEQUENCE [LARGE SCALE GENOMIC DNA]</scope>
    <source>
        <tissue evidence="3">Leaves</tissue>
    </source>
</reference>
<dbReference type="OrthoDB" id="9995306at2759"/>
<comment type="caution">
    <text evidence="3">The sequence shown here is derived from an EMBL/GenBank/DDBJ whole genome shotgun (WGS) entry which is preliminary data.</text>
</comment>
<dbReference type="AlphaFoldDB" id="A0A6A1VYI0"/>
<dbReference type="GO" id="GO:0033588">
    <property type="term" value="C:elongator holoenzyme complex"/>
    <property type="evidence" value="ECO:0007669"/>
    <property type="project" value="InterPro"/>
</dbReference>
<proteinExistence type="inferred from homology"/>
<dbReference type="UniPathway" id="UPA00988"/>
<dbReference type="Pfam" id="PF09807">
    <property type="entry name" value="ELP6"/>
    <property type="match status" value="1"/>
</dbReference>
<evidence type="ECO:0000256" key="2">
    <source>
        <dbReference type="ARBA" id="ARBA00008837"/>
    </source>
</evidence>